<dbReference type="AlphaFoldDB" id="A0A5B7D6A9"/>
<protein>
    <submittedName>
        <fullName evidence="1">Uncharacterized protein</fullName>
    </submittedName>
</protein>
<dbReference type="EMBL" id="VSRR010000538">
    <property type="protein sequence ID" value="MPC16794.1"/>
    <property type="molecule type" value="Genomic_DNA"/>
</dbReference>
<keyword evidence="2" id="KW-1185">Reference proteome</keyword>
<proteinExistence type="predicted"/>
<name>A0A5B7D6A9_PORTR</name>
<evidence type="ECO:0000313" key="1">
    <source>
        <dbReference type="EMBL" id="MPC16794.1"/>
    </source>
</evidence>
<sequence length="205" mass="22697">MCLPAAHNTNLHIGDGAHHALPEGQQVVDTVGCKLPHIQGLHSELGNQLNGIRIVFHCHQLPQLVIALQPQQQPTKLVKNTPCTHLKKMRHILHNLSESPFFFVYTIKPAKLGDAAKQNHQALRYIMHQLGPSSQCGGSSARLEFHKSLLCLLPLSPIAGLMELLAQQLELHHLLQKETSPSIIPVVSKPLLFLFDTCYVAPELI</sequence>
<accession>A0A5B7D6A9</accession>
<organism evidence="1 2">
    <name type="scientific">Portunus trituberculatus</name>
    <name type="common">Swimming crab</name>
    <name type="synonym">Neptunus trituberculatus</name>
    <dbReference type="NCBI Taxonomy" id="210409"/>
    <lineage>
        <taxon>Eukaryota</taxon>
        <taxon>Metazoa</taxon>
        <taxon>Ecdysozoa</taxon>
        <taxon>Arthropoda</taxon>
        <taxon>Crustacea</taxon>
        <taxon>Multicrustacea</taxon>
        <taxon>Malacostraca</taxon>
        <taxon>Eumalacostraca</taxon>
        <taxon>Eucarida</taxon>
        <taxon>Decapoda</taxon>
        <taxon>Pleocyemata</taxon>
        <taxon>Brachyura</taxon>
        <taxon>Eubrachyura</taxon>
        <taxon>Portunoidea</taxon>
        <taxon>Portunidae</taxon>
        <taxon>Portuninae</taxon>
        <taxon>Portunus</taxon>
    </lineage>
</organism>
<evidence type="ECO:0000313" key="2">
    <source>
        <dbReference type="Proteomes" id="UP000324222"/>
    </source>
</evidence>
<comment type="caution">
    <text evidence="1">The sequence shown here is derived from an EMBL/GenBank/DDBJ whole genome shotgun (WGS) entry which is preliminary data.</text>
</comment>
<gene>
    <name evidence="1" type="ORF">E2C01_009631</name>
</gene>
<dbReference type="Proteomes" id="UP000324222">
    <property type="component" value="Unassembled WGS sequence"/>
</dbReference>
<reference evidence="1 2" key="1">
    <citation type="submission" date="2019-05" db="EMBL/GenBank/DDBJ databases">
        <title>Another draft genome of Portunus trituberculatus and its Hox gene families provides insights of decapod evolution.</title>
        <authorList>
            <person name="Jeong J.-H."/>
            <person name="Song I."/>
            <person name="Kim S."/>
            <person name="Choi T."/>
            <person name="Kim D."/>
            <person name="Ryu S."/>
            <person name="Kim W."/>
        </authorList>
    </citation>
    <scope>NUCLEOTIDE SEQUENCE [LARGE SCALE GENOMIC DNA]</scope>
    <source>
        <tissue evidence="1">Muscle</tissue>
    </source>
</reference>